<name>Q1IQX6_KORVE</name>
<dbReference type="eggNOG" id="COG1538">
    <property type="taxonomic scope" value="Bacteria"/>
</dbReference>
<evidence type="ECO:0000313" key="1">
    <source>
        <dbReference type="EMBL" id="ABF40724.1"/>
    </source>
</evidence>
<gene>
    <name evidence="1" type="ordered locus">Acid345_1723</name>
</gene>
<evidence type="ECO:0008006" key="3">
    <source>
        <dbReference type="Google" id="ProtNLM"/>
    </source>
</evidence>
<dbReference type="STRING" id="204669.Acid345_1723"/>
<dbReference type="EMBL" id="CP000360">
    <property type="protein sequence ID" value="ABF40724.1"/>
    <property type="molecule type" value="Genomic_DNA"/>
</dbReference>
<dbReference type="EnsemblBacteria" id="ABF40724">
    <property type="protein sequence ID" value="ABF40724"/>
    <property type="gene ID" value="Acid345_1723"/>
</dbReference>
<evidence type="ECO:0000313" key="2">
    <source>
        <dbReference type="Proteomes" id="UP000002432"/>
    </source>
</evidence>
<protein>
    <recommendedName>
        <fullName evidence="3">RND efflux system, outer membrane lipoprotein, NodT</fullName>
    </recommendedName>
</protein>
<sequence length="58" mass="6144">MALLDAQRGMLQTQLDRVSSQAARYSDSVTLLQALGGGWWNGPVTQGGATRASAVQPR</sequence>
<proteinExistence type="predicted"/>
<dbReference type="Proteomes" id="UP000002432">
    <property type="component" value="Chromosome"/>
</dbReference>
<keyword evidence="2" id="KW-1185">Reference proteome</keyword>
<dbReference type="Gene3D" id="1.20.1600.10">
    <property type="entry name" value="Outer membrane efflux proteins (OEP)"/>
    <property type="match status" value="1"/>
</dbReference>
<dbReference type="SUPFAM" id="SSF56954">
    <property type="entry name" value="Outer membrane efflux proteins (OEP)"/>
    <property type="match status" value="1"/>
</dbReference>
<dbReference type="KEGG" id="aba:Acid345_1723"/>
<dbReference type="HOGENOM" id="CLU_2973547_0_0_0"/>
<accession>Q1IQX6</accession>
<reference evidence="1 2" key="1">
    <citation type="journal article" date="2009" name="Appl. Environ. Microbiol.">
        <title>Three genomes from the phylum Acidobacteria provide insight into the lifestyles of these microorganisms in soils.</title>
        <authorList>
            <person name="Ward N.L."/>
            <person name="Challacombe J.F."/>
            <person name="Janssen P.H."/>
            <person name="Henrissat B."/>
            <person name="Coutinho P.M."/>
            <person name="Wu M."/>
            <person name="Xie G."/>
            <person name="Haft D.H."/>
            <person name="Sait M."/>
            <person name="Badger J."/>
            <person name="Barabote R.D."/>
            <person name="Bradley B."/>
            <person name="Brettin T.S."/>
            <person name="Brinkac L.M."/>
            <person name="Bruce D."/>
            <person name="Creasy T."/>
            <person name="Daugherty S.C."/>
            <person name="Davidsen T.M."/>
            <person name="DeBoy R.T."/>
            <person name="Detter J.C."/>
            <person name="Dodson R.J."/>
            <person name="Durkin A.S."/>
            <person name="Ganapathy A."/>
            <person name="Gwinn-Giglio M."/>
            <person name="Han C.S."/>
            <person name="Khouri H."/>
            <person name="Kiss H."/>
            <person name="Kothari S.P."/>
            <person name="Madupu R."/>
            <person name="Nelson K.E."/>
            <person name="Nelson W.C."/>
            <person name="Paulsen I."/>
            <person name="Penn K."/>
            <person name="Ren Q."/>
            <person name="Rosovitz M.J."/>
            <person name="Selengut J.D."/>
            <person name="Shrivastava S."/>
            <person name="Sullivan S.A."/>
            <person name="Tapia R."/>
            <person name="Thompson L.S."/>
            <person name="Watkins K.L."/>
            <person name="Yang Q."/>
            <person name="Yu C."/>
            <person name="Zafar N."/>
            <person name="Zhou L."/>
            <person name="Kuske C.R."/>
        </authorList>
    </citation>
    <scope>NUCLEOTIDE SEQUENCE [LARGE SCALE GENOMIC DNA]</scope>
    <source>
        <strain evidence="1 2">Ellin345</strain>
    </source>
</reference>
<dbReference type="AlphaFoldDB" id="Q1IQX6"/>
<organism evidence="1 2">
    <name type="scientific">Koribacter versatilis (strain Ellin345)</name>
    <dbReference type="NCBI Taxonomy" id="204669"/>
    <lineage>
        <taxon>Bacteria</taxon>
        <taxon>Pseudomonadati</taxon>
        <taxon>Acidobacteriota</taxon>
        <taxon>Terriglobia</taxon>
        <taxon>Terriglobales</taxon>
        <taxon>Candidatus Korobacteraceae</taxon>
        <taxon>Candidatus Korobacter</taxon>
    </lineage>
</organism>